<dbReference type="EMBL" id="WKMO01000010">
    <property type="protein sequence ID" value="MSB73971.1"/>
    <property type="molecule type" value="Genomic_DNA"/>
</dbReference>
<evidence type="ECO:0008006" key="5">
    <source>
        <dbReference type="Google" id="ProtNLM"/>
    </source>
</evidence>
<evidence type="ECO:0000313" key="2">
    <source>
        <dbReference type="EMBL" id="MSB73971.1"/>
    </source>
</evidence>
<accession>A0A173VNY0</accession>
<protein>
    <recommendedName>
        <fullName evidence="5">Dephospho-CoA kinase</fullName>
    </recommendedName>
</protein>
<evidence type="ECO:0000313" key="1">
    <source>
        <dbReference type="EMBL" id="CUN29209.1"/>
    </source>
</evidence>
<reference evidence="1 3" key="1">
    <citation type="submission" date="2015-09" db="EMBL/GenBank/DDBJ databases">
        <authorList>
            <consortium name="Pathogen Informatics"/>
        </authorList>
    </citation>
    <scope>NUCLEOTIDE SEQUENCE [LARGE SCALE GENOMIC DNA]</scope>
    <source>
        <strain evidence="1 3">2789STDY5608872</strain>
    </source>
</reference>
<name>A0A173VNY0_PARDI</name>
<evidence type="ECO:0000313" key="4">
    <source>
        <dbReference type="Proteomes" id="UP000441609"/>
    </source>
</evidence>
<dbReference type="EMBL" id="CYXP01000008">
    <property type="protein sequence ID" value="CUN29209.1"/>
    <property type="molecule type" value="Genomic_DNA"/>
</dbReference>
<reference evidence="2 4" key="2">
    <citation type="journal article" date="2019" name="Nat. Med.">
        <title>A library of human gut bacterial isolates paired with longitudinal multiomics data enables mechanistic microbiome research.</title>
        <authorList>
            <person name="Poyet M."/>
            <person name="Groussin M."/>
            <person name="Gibbons S.M."/>
            <person name="Avila-Pacheco J."/>
            <person name="Jiang X."/>
            <person name="Kearney S.M."/>
            <person name="Perrotta A.R."/>
            <person name="Berdy B."/>
            <person name="Zhao S."/>
            <person name="Lieberman T.D."/>
            <person name="Swanson P.K."/>
            <person name="Smith M."/>
            <person name="Roesemann S."/>
            <person name="Alexander J.E."/>
            <person name="Rich S.A."/>
            <person name="Livny J."/>
            <person name="Vlamakis H."/>
            <person name="Clish C."/>
            <person name="Bullock K."/>
            <person name="Deik A."/>
            <person name="Scott J."/>
            <person name="Pierce K.A."/>
            <person name="Xavier R.J."/>
            <person name="Alm E.J."/>
        </authorList>
    </citation>
    <scope>NUCLEOTIDE SEQUENCE [LARGE SCALE GENOMIC DNA]</scope>
    <source>
        <strain evidence="2 4">BIOML-A20</strain>
    </source>
</reference>
<dbReference type="RefSeq" id="WP_005854938.1">
    <property type="nucleotide sequence ID" value="NZ_BQOC01000001.1"/>
</dbReference>
<gene>
    <name evidence="1" type="ORF">ERS852429_03380</name>
    <name evidence="2" type="ORF">GKD70_11905</name>
</gene>
<organism evidence="1 3">
    <name type="scientific">Parabacteroides distasonis</name>
    <dbReference type="NCBI Taxonomy" id="823"/>
    <lineage>
        <taxon>Bacteria</taxon>
        <taxon>Pseudomonadati</taxon>
        <taxon>Bacteroidota</taxon>
        <taxon>Bacteroidia</taxon>
        <taxon>Bacteroidales</taxon>
        <taxon>Tannerellaceae</taxon>
        <taxon>Parabacteroides</taxon>
    </lineage>
</organism>
<sequence>MEATVLNPVQQHLLKFFAFDGSEEKLLEVKTVLTNYFSQKLDKRLDELWDSGVLNQERLDELRTMHLRTDLKDE</sequence>
<dbReference type="Proteomes" id="UP000441609">
    <property type="component" value="Unassembled WGS sequence"/>
</dbReference>
<dbReference type="AlphaFoldDB" id="A0A173VNY0"/>
<proteinExistence type="predicted"/>
<dbReference type="OrthoDB" id="9802731at2"/>
<evidence type="ECO:0000313" key="3">
    <source>
        <dbReference type="Proteomes" id="UP000095591"/>
    </source>
</evidence>
<dbReference type="Proteomes" id="UP000095591">
    <property type="component" value="Unassembled WGS sequence"/>
</dbReference>